<dbReference type="GO" id="GO:0043190">
    <property type="term" value="C:ATP-binding cassette (ABC) transporter complex"/>
    <property type="evidence" value="ECO:0007669"/>
    <property type="project" value="InterPro"/>
</dbReference>
<comment type="subcellular location">
    <subcellularLocation>
        <location evidence="1 9">Cell inner membrane</location>
        <topology evidence="1 9">Multi-pass membrane protein</topology>
    </subcellularLocation>
</comment>
<dbReference type="PANTHER" id="PTHR30413:SF8">
    <property type="entry name" value="TRANSPORT PERMEASE PROTEIN"/>
    <property type="match status" value="1"/>
</dbReference>
<protein>
    <recommendedName>
        <fullName evidence="9">Transport permease protein</fullName>
    </recommendedName>
</protein>
<dbReference type="Pfam" id="PF01061">
    <property type="entry name" value="ABC2_membrane"/>
    <property type="match status" value="1"/>
</dbReference>
<evidence type="ECO:0000256" key="3">
    <source>
        <dbReference type="ARBA" id="ARBA00022448"/>
    </source>
</evidence>
<evidence type="ECO:0000313" key="11">
    <source>
        <dbReference type="EMBL" id="KRS14093.1"/>
    </source>
</evidence>
<dbReference type="EMBL" id="LAXJ01000003">
    <property type="protein sequence ID" value="KRS14093.1"/>
    <property type="molecule type" value="Genomic_DNA"/>
</dbReference>
<feature type="transmembrane region" description="Helical" evidence="9">
    <location>
        <begin position="226"/>
        <end position="244"/>
    </location>
</feature>
<dbReference type="GO" id="GO:0140359">
    <property type="term" value="F:ABC-type transporter activity"/>
    <property type="evidence" value="ECO:0007669"/>
    <property type="project" value="InterPro"/>
</dbReference>
<evidence type="ECO:0000256" key="7">
    <source>
        <dbReference type="ARBA" id="ARBA00022989"/>
    </source>
</evidence>
<feature type="transmembrane region" description="Helical" evidence="9">
    <location>
        <begin position="27"/>
        <end position="49"/>
    </location>
</feature>
<evidence type="ECO:0000256" key="6">
    <source>
        <dbReference type="ARBA" id="ARBA00022692"/>
    </source>
</evidence>
<keyword evidence="4 9" id="KW-1003">Cell membrane</keyword>
<proteinExistence type="inferred from homology"/>
<evidence type="ECO:0000256" key="9">
    <source>
        <dbReference type="RuleBase" id="RU361157"/>
    </source>
</evidence>
<feature type="transmembrane region" description="Helical" evidence="9">
    <location>
        <begin position="61"/>
        <end position="81"/>
    </location>
</feature>
<keyword evidence="8 9" id="KW-0472">Membrane</keyword>
<dbReference type="GO" id="GO:0015920">
    <property type="term" value="P:lipopolysaccharide transport"/>
    <property type="evidence" value="ECO:0007669"/>
    <property type="project" value="TreeGrafter"/>
</dbReference>
<evidence type="ECO:0000256" key="1">
    <source>
        <dbReference type="ARBA" id="ARBA00004429"/>
    </source>
</evidence>
<keyword evidence="6 9" id="KW-0812">Transmembrane</keyword>
<evidence type="ECO:0000256" key="8">
    <source>
        <dbReference type="ARBA" id="ARBA00023136"/>
    </source>
</evidence>
<evidence type="ECO:0000313" key="12">
    <source>
        <dbReference type="Proteomes" id="UP000051295"/>
    </source>
</evidence>
<reference evidence="11 12" key="1">
    <citation type="submission" date="2015-04" db="EMBL/GenBank/DDBJ databases">
        <title>The draft genome sequence of Roseovarius sp.R12b.</title>
        <authorList>
            <person name="Li G."/>
            <person name="Lai Q."/>
            <person name="Shao Z."/>
            <person name="Yan P."/>
        </authorList>
    </citation>
    <scope>NUCLEOTIDE SEQUENCE [LARGE SCALE GENOMIC DNA]</scope>
    <source>
        <strain evidence="11 12">R12B</strain>
    </source>
</reference>
<evidence type="ECO:0000259" key="10">
    <source>
        <dbReference type="PROSITE" id="PS51012"/>
    </source>
</evidence>
<sequence>MPFATFRSVFALMLREMSTSYGRSPGGYIWAVIEPAAGIGLMTFIFSAGFRHPPLGTSFPLFYACGMLPFLMYGDLAMKLAQVLNFSRALLEYPRVTFVDALIARFILNVMTQFMVHIVVMAVILTFFSDDVSIDVGKVATAYVMLIIFSVGVGTLNSFLFVSFPVWQTSWAVLNRPIFLISCMFFLFETVPEPYRSVLWYNPLVHPIGMMRDAFYPYYNPTYVSVTYPIMLGLIGLLVGLFLLNRYHRDILDK</sequence>
<gene>
    <name evidence="11" type="ORF">XM53_04595</name>
</gene>
<keyword evidence="7 9" id="KW-1133">Transmembrane helix</keyword>
<comment type="caution">
    <text evidence="11">The sequence shown here is derived from an EMBL/GenBank/DDBJ whole genome shotgun (WGS) entry which is preliminary data.</text>
</comment>
<dbReference type="PRINTS" id="PR00164">
    <property type="entry name" value="ABC2TRNSPORT"/>
</dbReference>
<dbReference type="InterPro" id="IPR000412">
    <property type="entry name" value="ABC_2_transport"/>
</dbReference>
<keyword evidence="12" id="KW-1185">Reference proteome</keyword>
<dbReference type="InterPro" id="IPR013525">
    <property type="entry name" value="ABC2_TM"/>
</dbReference>
<keyword evidence="5" id="KW-0997">Cell inner membrane</keyword>
<dbReference type="PATRIC" id="fig|1641875.4.peg.2932"/>
<accession>A0A0T5NYX1</accession>
<keyword evidence="3 9" id="KW-0813">Transport</keyword>
<dbReference type="Proteomes" id="UP000051295">
    <property type="component" value="Unassembled WGS sequence"/>
</dbReference>
<dbReference type="PANTHER" id="PTHR30413">
    <property type="entry name" value="INNER MEMBRANE TRANSPORT PERMEASE"/>
    <property type="match status" value="1"/>
</dbReference>
<evidence type="ECO:0000256" key="2">
    <source>
        <dbReference type="ARBA" id="ARBA00007783"/>
    </source>
</evidence>
<dbReference type="InterPro" id="IPR047817">
    <property type="entry name" value="ABC2_TM_bact-type"/>
</dbReference>
<comment type="similarity">
    <text evidence="2 9">Belongs to the ABC-2 integral membrane protein family.</text>
</comment>
<feature type="transmembrane region" description="Helical" evidence="9">
    <location>
        <begin position="102"/>
        <end position="128"/>
    </location>
</feature>
<dbReference type="AlphaFoldDB" id="A0A0T5NYX1"/>
<evidence type="ECO:0000256" key="4">
    <source>
        <dbReference type="ARBA" id="ARBA00022475"/>
    </source>
</evidence>
<evidence type="ECO:0000256" key="5">
    <source>
        <dbReference type="ARBA" id="ARBA00022519"/>
    </source>
</evidence>
<feature type="transmembrane region" description="Helical" evidence="9">
    <location>
        <begin position="140"/>
        <end position="161"/>
    </location>
</feature>
<feature type="domain" description="ABC transmembrane type-2" evidence="10">
    <location>
        <begin position="26"/>
        <end position="247"/>
    </location>
</feature>
<dbReference type="PROSITE" id="PS51012">
    <property type="entry name" value="ABC_TM2"/>
    <property type="match status" value="1"/>
</dbReference>
<organism evidence="11 12">
    <name type="scientific">Roseovarius atlanticus</name>
    <dbReference type="NCBI Taxonomy" id="1641875"/>
    <lineage>
        <taxon>Bacteria</taxon>
        <taxon>Pseudomonadati</taxon>
        <taxon>Pseudomonadota</taxon>
        <taxon>Alphaproteobacteria</taxon>
        <taxon>Rhodobacterales</taxon>
        <taxon>Roseobacteraceae</taxon>
        <taxon>Roseovarius</taxon>
    </lineage>
</organism>
<name>A0A0T5NYX1_9RHOB</name>
<dbReference type="STRING" id="1641875.XM53_04595"/>
<feature type="transmembrane region" description="Helical" evidence="9">
    <location>
        <begin position="173"/>
        <end position="191"/>
    </location>
</feature>